<dbReference type="EMBL" id="CAJJDN010000092">
    <property type="protein sequence ID" value="CAD8108934.1"/>
    <property type="molecule type" value="Genomic_DNA"/>
</dbReference>
<keyword evidence="2" id="KW-1185">Reference proteome</keyword>
<dbReference type="AlphaFoldDB" id="A0A8S1Q092"/>
<gene>
    <name evidence="1" type="ORF">PSON_ATCC_30995.1.T0920152</name>
</gene>
<sequence>MKAILGNNKIDEKSEGSNKKDIVCDFQLFKNWLNKEAKDGEINKNFDTSIFHNHQKYNYS</sequence>
<dbReference type="Proteomes" id="UP000692954">
    <property type="component" value="Unassembled WGS sequence"/>
</dbReference>
<reference evidence="1" key="1">
    <citation type="submission" date="2021-01" db="EMBL/GenBank/DDBJ databases">
        <authorList>
            <consortium name="Genoscope - CEA"/>
            <person name="William W."/>
        </authorList>
    </citation>
    <scope>NUCLEOTIDE SEQUENCE</scope>
</reference>
<evidence type="ECO:0000313" key="1">
    <source>
        <dbReference type="EMBL" id="CAD8108934.1"/>
    </source>
</evidence>
<accession>A0A8S1Q092</accession>
<organism evidence="1 2">
    <name type="scientific">Paramecium sonneborni</name>
    <dbReference type="NCBI Taxonomy" id="65129"/>
    <lineage>
        <taxon>Eukaryota</taxon>
        <taxon>Sar</taxon>
        <taxon>Alveolata</taxon>
        <taxon>Ciliophora</taxon>
        <taxon>Intramacronucleata</taxon>
        <taxon>Oligohymenophorea</taxon>
        <taxon>Peniculida</taxon>
        <taxon>Parameciidae</taxon>
        <taxon>Paramecium</taxon>
    </lineage>
</organism>
<name>A0A8S1Q092_9CILI</name>
<evidence type="ECO:0000313" key="2">
    <source>
        <dbReference type="Proteomes" id="UP000692954"/>
    </source>
</evidence>
<proteinExistence type="predicted"/>
<protein>
    <submittedName>
        <fullName evidence="1">Uncharacterized protein</fullName>
    </submittedName>
</protein>
<comment type="caution">
    <text evidence="1">The sequence shown here is derived from an EMBL/GenBank/DDBJ whole genome shotgun (WGS) entry which is preliminary data.</text>
</comment>